<dbReference type="Pfam" id="PF13949">
    <property type="entry name" value="ALIX_LYPXL_bnd"/>
    <property type="match status" value="1"/>
</dbReference>
<protein>
    <recommendedName>
        <fullName evidence="2">ALIX V-shaped domain-containing protein</fullName>
    </recommendedName>
</protein>
<dbReference type="AlphaFoldDB" id="A0A1Y2D1G0"/>
<organism evidence="3 4">
    <name type="scientific">Rhizoclosmatium globosum</name>
    <dbReference type="NCBI Taxonomy" id="329046"/>
    <lineage>
        <taxon>Eukaryota</taxon>
        <taxon>Fungi</taxon>
        <taxon>Fungi incertae sedis</taxon>
        <taxon>Chytridiomycota</taxon>
        <taxon>Chytridiomycota incertae sedis</taxon>
        <taxon>Chytridiomycetes</taxon>
        <taxon>Chytridiales</taxon>
        <taxon>Chytriomycetaceae</taxon>
        <taxon>Rhizoclosmatium</taxon>
    </lineage>
</organism>
<dbReference type="Gene3D" id="1.20.140.50">
    <property type="entry name" value="alix/aip1 like domains"/>
    <property type="match status" value="1"/>
</dbReference>
<dbReference type="STRING" id="329046.A0A1Y2D1G0"/>
<evidence type="ECO:0000313" key="4">
    <source>
        <dbReference type="Proteomes" id="UP000193642"/>
    </source>
</evidence>
<feature type="domain" description="ALIX V-shaped" evidence="2">
    <location>
        <begin position="12"/>
        <end position="65"/>
    </location>
</feature>
<proteinExistence type="predicted"/>
<sequence length="110" mass="12712">MEANKLPTIPLKREQFAQDYTIAQQVYKEIMGNLSTGIRFYSDFEPILTRFATNCSDYCMTRNIEKKELLAEVQRGSLEQQRPPVWDGNIQYNFNPNPPSSVPPPFQRGP</sequence>
<evidence type="ECO:0000313" key="3">
    <source>
        <dbReference type="EMBL" id="ORY53122.1"/>
    </source>
</evidence>
<accession>A0A1Y2D1G0</accession>
<evidence type="ECO:0000256" key="1">
    <source>
        <dbReference type="SAM" id="MobiDB-lite"/>
    </source>
</evidence>
<name>A0A1Y2D1G0_9FUNG</name>
<dbReference type="EMBL" id="MCGO01000002">
    <property type="protein sequence ID" value="ORY53122.1"/>
    <property type="molecule type" value="Genomic_DNA"/>
</dbReference>
<dbReference type="OrthoDB" id="2114831at2759"/>
<feature type="compositionally biased region" description="Pro residues" evidence="1">
    <location>
        <begin position="96"/>
        <end position="110"/>
    </location>
</feature>
<evidence type="ECO:0000259" key="2">
    <source>
        <dbReference type="Pfam" id="PF13949"/>
    </source>
</evidence>
<feature type="region of interest" description="Disordered" evidence="1">
    <location>
        <begin position="78"/>
        <end position="110"/>
    </location>
</feature>
<dbReference type="InterPro" id="IPR025304">
    <property type="entry name" value="ALIX_V_dom"/>
</dbReference>
<comment type="caution">
    <text evidence="3">The sequence shown here is derived from an EMBL/GenBank/DDBJ whole genome shotgun (WGS) entry which is preliminary data.</text>
</comment>
<dbReference type="Proteomes" id="UP000193642">
    <property type="component" value="Unassembled WGS sequence"/>
</dbReference>
<gene>
    <name evidence="3" type="ORF">BCR33DRAFT_187780</name>
</gene>
<keyword evidence="4" id="KW-1185">Reference proteome</keyword>
<reference evidence="3 4" key="1">
    <citation type="submission" date="2016-07" db="EMBL/GenBank/DDBJ databases">
        <title>Pervasive Adenine N6-methylation of Active Genes in Fungi.</title>
        <authorList>
            <consortium name="DOE Joint Genome Institute"/>
            <person name="Mondo S.J."/>
            <person name="Dannebaum R.O."/>
            <person name="Kuo R.C."/>
            <person name="Labutti K."/>
            <person name="Haridas S."/>
            <person name="Kuo A."/>
            <person name="Salamov A."/>
            <person name="Ahrendt S.R."/>
            <person name="Lipzen A."/>
            <person name="Sullivan W."/>
            <person name="Andreopoulos W.B."/>
            <person name="Clum A."/>
            <person name="Lindquist E."/>
            <person name="Daum C."/>
            <person name="Ramamoorthy G.K."/>
            <person name="Gryganskyi A."/>
            <person name="Culley D."/>
            <person name="Magnuson J.K."/>
            <person name="James T.Y."/>
            <person name="O'Malley M.A."/>
            <person name="Stajich J.E."/>
            <person name="Spatafora J.W."/>
            <person name="Visel A."/>
            <person name="Grigoriev I.V."/>
        </authorList>
    </citation>
    <scope>NUCLEOTIDE SEQUENCE [LARGE SCALE GENOMIC DNA]</scope>
    <source>
        <strain evidence="3 4">JEL800</strain>
    </source>
</reference>